<dbReference type="EMBL" id="FXXQ01000003">
    <property type="protein sequence ID" value="SMX23069.1"/>
    <property type="molecule type" value="Genomic_DNA"/>
</dbReference>
<evidence type="ECO:0000259" key="2">
    <source>
        <dbReference type="Pfam" id="PF20434"/>
    </source>
</evidence>
<feature type="domain" description="BD-FAE-like" evidence="2">
    <location>
        <begin position="67"/>
        <end position="159"/>
    </location>
</feature>
<name>A0A238IX60_9RHOB</name>
<dbReference type="PANTHER" id="PTHR48081:SF33">
    <property type="entry name" value="KYNURENINE FORMAMIDASE"/>
    <property type="match status" value="1"/>
</dbReference>
<dbReference type="InterPro" id="IPR049492">
    <property type="entry name" value="BD-FAE-like_dom"/>
</dbReference>
<proteinExistence type="predicted"/>
<sequence>MQHLYRDMTVAQLEIQYNARATVPDFNAEMHAYRTLSDEAYSDLTVLKDIAYGPHEDERIDLFPSPSAASPVLIFIHGGYWRALSRRESAFMANQFVSHGIAVAVVEYTLAPIATLSQIVDQMRRAVEHLIENPDNLPYDPNRIFLAGSSAGAHLAAMSLRSEIKGALLASGLYDLEPLRFCAPNEWLALTEETARENSPIHHPIPTDSPVIITWGETETDEFKRQSRDYADKIVKADGSAKAFEVPNRNHFNVITDLADSRSRVFHETLSMIRNA</sequence>
<evidence type="ECO:0000313" key="4">
    <source>
        <dbReference type="Proteomes" id="UP000201838"/>
    </source>
</evidence>
<protein>
    <submittedName>
        <fullName evidence="3">Acetyl esterase</fullName>
    </submittedName>
</protein>
<dbReference type="GO" id="GO:0016787">
    <property type="term" value="F:hydrolase activity"/>
    <property type="evidence" value="ECO:0007669"/>
    <property type="project" value="UniProtKB-KW"/>
</dbReference>
<evidence type="ECO:0000313" key="3">
    <source>
        <dbReference type="EMBL" id="SMX23069.1"/>
    </source>
</evidence>
<dbReference type="Pfam" id="PF20434">
    <property type="entry name" value="BD-FAE"/>
    <property type="match status" value="1"/>
</dbReference>
<evidence type="ECO:0000256" key="1">
    <source>
        <dbReference type="ARBA" id="ARBA00022801"/>
    </source>
</evidence>
<dbReference type="Proteomes" id="UP000201838">
    <property type="component" value="Unassembled WGS sequence"/>
</dbReference>
<dbReference type="PANTHER" id="PTHR48081">
    <property type="entry name" value="AB HYDROLASE SUPERFAMILY PROTEIN C4A8.06C"/>
    <property type="match status" value="1"/>
</dbReference>
<organism evidence="3 4">
    <name type="scientific">Boseongicola aestuarii</name>
    <dbReference type="NCBI Taxonomy" id="1470561"/>
    <lineage>
        <taxon>Bacteria</taxon>
        <taxon>Pseudomonadati</taxon>
        <taxon>Pseudomonadota</taxon>
        <taxon>Alphaproteobacteria</taxon>
        <taxon>Rhodobacterales</taxon>
        <taxon>Paracoccaceae</taxon>
        <taxon>Boseongicola</taxon>
    </lineage>
</organism>
<keyword evidence="4" id="KW-1185">Reference proteome</keyword>
<reference evidence="3 4" key="1">
    <citation type="submission" date="2017-05" db="EMBL/GenBank/DDBJ databases">
        <authorList>
            <person name="Song R."/>
            <person name="Chenine A.L."/>
            <person name="Ruprecht R.M."/>
        </authorList>
    </citation>
    <scope>NUCLEOTIDE SEQUENCE [LARGE SCALE GENOMIC DNA]</scope>
    <source>
        <strain evidence="3 4">CECT 8489</strain>
    </source>
</reference>
<dbReference type="SUPFAM" id="SSF53474">
    <property type="entry name" value="alpha/beta-Hydrolases"/>
    <property type="match status" value="1"/>
</dbReference>
<dbReference type="InterPro" id="IPR029058">
    <property type="entry name" value="AB_hydrolase_fold"/>
</dbReference>
<dbReference type="RefSeq" id="WP_093973073.1">
    <property type="nucleotide sequence ID" value="NZ_FXXQ01000003.1"/>
</dbReference>
<dbReference type="InterPro" id="IPR050300">
    <property type="entry name" value="GDXG_lipolytic_enzyme"/>
</dbReference>
<accession>A0A238IX60</accession>
<dbReference type="Gene3D" id="3.40.50.1820">
    <property type="entry name" value="alpha/beta hydrolase"/>
    <property type="match status" value="1"/>
</dbReference>
<dbReference type="AlphaFoldDB" id="A0A238IX60"/>
<keyword evidence="1" id="KW-0378">Hydrolase</keyword>
<gene>
    <name evidence="3" type="ORF">BOA8489_01171</name>
</gene>
<dbReference type="OrthoDB" id="9771666at2"/>